<evidence type="ECO:0000259" key="2">
    <source>
        <dbReference type="Pfam" id="PF10648"/>
    </source>
</evidence>
<proteinExistence type="predicted"/>
<dbReference type="InterPro" id="IPR018911">
    <property type="entry name" value="Gmad2_Ig-like_dom"/>
</dbReference>
<protein>
    <submittedName>
        <fullName evidence="3">Uncharacterized protein</fullName>
    </submittedName>
</protein>
<dbReference type="EMBL" id="MHVI01000016">
    <property type="protein sequence ID" value="OHA91489.1"/>
    <property type="molecule type" value="Genomic_DNA"/>
</dbReference>
<evidence type="ECO:0000259" key="1">
    <source>
        <dbReference type="Pfam" id="PF10646"/>
    </source>
</evidence>
<evidence type="ECO:0000313" key="4">
    <source>
        <dbReference type="Proteomes" id="UP000177746"/>
    </source>
</evidence>
<feature type="domain" description="Bacterial spore germination immunoglobulin-like" evidence="2">
    <location>
        <begin position="31"/>
        <end position="119"/>
    </location>
</feature>
<comment type="caution">
    <text evidence="3">The sequence shown here is derived from an EMBL/GenBank/DDBJ whole genome shotgun (WGS) entry which is preliminary data.</text>
</comment>
<dbReference type="AlphaFoldDB" id="A0A1G2T3U4"/>
<organism evidence="3 4">
    <name type="scientific">Candidatus Zambryskibacteria bacterium RIFCSPHIGHO2_01_FULL_46_30</name>
    <dbReference type="NCBI Taxonomy" id="1802739"/>
    <lineage>
        <taxon>Bacteria</taxon>
        <taxon>Candidatus Zambryskiibacteriota</taxon>
    </lineage>
</organism>
<sequence>MKTFVYIAVAIIATILLVASITGRATSTELIRVTTPVPGALVRSPLIVSGQARGNWYFEASFPIRLFDSEGKELAVSVVQAQGEWMTTEFVPFETKLIFISPPTGQVGTLVLQKDNPSGLSEYDNELRIPVRFEGDASDTRIIKLFYYNESKDLDASGNIMCSERGLESVERQVPFSITPVQDAIKLLLQGELTFTEQGRGIETEFPLSGLELVSASLSNGSLALTFADPQNRTSGGSCRVNILRAQVEATAKQFDGVQEVHLAPAELFQP</sequence>
<dbReference type="InterPro" id="IPR019606">
    <property type="entry name" value="GerMN"/>
</dbReference>
<dbReference type="Pfam" id="PF10646">
    <property type="entry name" value="Germane"/>
    <property type="match status" value="1"/>
</dbReference>
<gene>
    <name evidence="3" type="ORF">A2665_00300</name>
</gene>
<accession>A0A1G2T3U4</accession>
<dbReference type="Proteomes" id="UP000177746">
    <property type="component" value="Unassembled WGS sequence"/>
</dbReference>
<name>A0A1G2T3U4_9BACT</name>
<evidence type="ECO:0000313" key="3">
    <source>
        <dbReference type="EMBL" id="OHA91489.1"/>
    </source>
</evidence>
<feature type="domain" description="GerMN" evidence="1">
    <location>
        <begin position="169"/>
        <end position="263"/>
    </location>
</feature>
<dbReference type="Pfam" id="PF10648">
    <property type="entry name" value="Gmad2"/>
    <property type="match status" value="1"/>
</dbReference>
<reference evidence="3 4" key="1">
    <citation type="journal article" date="2016" name="Nat. Commun.">
        <title>Thousands of microbial genomes shed light on interconnected biogeochemical processes in an aquifer system.</title>
        <authorList>
            <person name="Anantharaman K."/>
            <person name="Brown C.T."/>
            <person name="Hug L.A."/>
            <person name="Sharon I."/>
            <person name="Castelle C.J."/>
            <person name="Probst A.J."/>
            <person name="Thomas B.C."/>
            <person name="Singh A."/>
            <person name="Wilkins M.J."/>
            <person name="Karaoz U."/>
            <person name="Brodie E.L."/>
            <person name="Williams K.H."/>
            <person name="Hubbard S.S."/>
            <person name="Banfield J.F."/>
        </authorList>
    </citation>
    <scope>NUCLEOTIDE SEQUENCE [LARGE SCALE GENOMIC DNA]</scope>
</reference>